<dbReference type="GO" id="GO:0015562">
    <property type="term" value="F:efflux transmembrane transporter activity"/>
    <property type="evidence" value="ECO:0007669"/>
    <property type="project" value="TreeGrafter"/>
</dbReference>
<keyword evidence="1" id="KW-0614">Plasmid</keyword>
<dbReference type="GO" id="GO:1990281">
    <property type="term" value="C:efflux pump complex"/>
    <property type="evidence" value="ECO:0007669"/>
    <property type="project" value="TreeGrafter"/>
</dbReference>
<reference evidence="1" key="1">
    <citation type="submission" date="2001-11" db="EMBL/GenBank/DDBJ databases">
        <title>Biochemical characterization and genetic analysis of aureocin A53, a new, atypical bacteriocin from Staphylococcus aureus.</title>
        <authorList>
            <person name="Netz D.J.A."/>
            <person name="Pohl R."/>
            <person name="Beck-Sickinger A.G."/>
            <person name="Selmer T."/>
            <person name="Pierik A.J."/>
            <person name="Bastos M.C.F."/>
            <person name="Sahl H.-G."/>
        </authorList>
    </citation>
    <scope>NUCLEOTIDE SEQUENCE</scope>
    <source>
        <plasmid evidence="1">pRJ9</plasmid>
    </source>
</reference>
<geneLocation type="plasmid" evidence="1">
    <name>pRJ9</name>
</geneLocation>
<sequence length="331" mass="37370">MKRKKKLVLISILILIICLMLFSTIKGFTDKSKPKKDKVETYTVQKEDSIALSGKTKPEKSKKYNKEDIGQYYNILVKNGEHVQQGEKIINLNNNTTQRQTLVNNVFKQQELVNNIYKSISTNGANNQLNNQLSEKLSSLNQAKNQLTSYDNKVYESTHALFNGVVDVEESKDNILELLSLNSNIEVKINELEIDKIKEGDTVNIDIKKSGKSTTGKIIYISQSPLSSDKVGNANSLSEYKVIIGDIKSEVRDGSSTVVSIPLNTLIIPQTFLNKDHTVFVLDKNSIARKRKIKFKKQGKEIKVTKGLKEGEKIIYREKPFNDGEKVEVSK</sequence>
<dbReference type="Gene3D" id="2.40.420.20">
    <property type="match status" value="1"/>
</dbReference>
<accession>Q8GPI1</accession>
<organism evidence="1">
    <name type="scientific">Staphylococcus aureus</name>
    <dbReference type="NCBI Taxonomy" id="1280"/>
    <lineage>
        <taxon>Bacteria</taxon>
        <taxon>Bacillati</taxon>
        <taxon>Bacillota</taxon>
        <taxon>Bacilli</taxon>
        <taxon>Bacillales</taxon>
        <taxon>Staphylococcaceae</taxon>
        <taxon>Staphylococcus</taxon>
    </lineage>
</organism>
<evidence type="ECO:0000313" key="1">
    <source>
        <dbReference type="EMBL" id="AAN71837.1"/>
    </source>
</evidence>
<protein>
    <submittedName>
        <fullName evidence="1">SA0191/BacG-like protein</fullName>
    </submittedName>
</protein>
<dbReference type="PANTHER" id="PTHR30469">
    <property type="entry name" value="MULTIDRUG RESISTANCE PROTEIN MDTA"/>
    <property type="match status" value="1"/>
</dbReference>
<dbReference type="EMBL" id="AF447813">
    <property type="protein sequence ID" value="AAN71837.1"/>
    <property type="molecule type" value="Genomic_DNA"/>
</dbReference>
<dbReference type="PANTHER" id="PTHR30469:SF15">
    <property type="entry name" value="HLYD FAMILY OF SECRETION PROTEINS"/>
    <property type="match status" value="1"/>
</dbReference>
<name>Q8GPI1_STAAU</name>
<dbReference type="AlphaFoldDB" id="Q8GPI1"/>
<proteinExistence type="predicted"/>